<dbReference type="Proteomes" id="UP000531840">
    <property type="component" value="Unassembled WGS sequence"/>
</dbReference>
<reference evidence="2 3" key="1">
    <citation type="submission" date="2020-07" db="EMBL/GenBank/DDBJ databases">
        <title>MOT database genomes.</title>
        <authorList>
            <person name="Joseph S."/>
            <person name="Aduse-Opoku J."/>
            <person name="Hashim A."/>
            <person name="Wade W."/>
            <person name="Curtis M."/>
        </authorList>
    </citation>
    <scope>NUCLEOTIDE SEQUENCE [LARGE SCALE GENOMIC DNA]</scope>
    <source>
        <strain evidence="2 3">CIP 106318</strain>
    </source>
</reference>
<dbReference type="Pfam" id="PF08000">
    <property type="entry name" value="bPH_1"/>
    <property type="match status" value="1"/>
</dbReference>
<name>A0ABX2SXU0_9BACL</name>
<dbReference type="Gene3D" id="2.30.29.50">
    <property type="entry name" value="Bacterial Pleckstrin homology domain"/>
    <property type="match status" value="1"/>
</dbReference>
<dbReference type="EMBL" id="JACBYF010000003">
    <property type="protein sequence ID" value="NYS47033.1"/>
    <property type="molecule type" value="Genomic_DNA"/>
</dbReference>
<dbReference type="RefSeq" id="WP_179940485.1">
    <property type="nucleotide sequence ID" value="NZ_JACBYF010000003.1"/>
</dbReference>
<evidence type="ECO:0000259" key="1">
    <source>
        <dbReference type="Pfam" id="PF08000"/>
    </source>
</evidence>
<sequence length="120" mass="13460">MAEINLLNWTFIKEVSVPSDVQNLLIAGEVAKAAYTTIRDVAIFTNKRLIVKDAQGITGKKVEIYSLPYSSVKMWSTENAGTFDFNSEVELWTQAGHIKINLKKGIDIRKFDKLLAEAIL</sequence>
<organism evidence="2 3">
    <name type="scientific">Gemelliphila palaticanis</name>
    <dbReference type="NCBI Taxonomy" id="81950"/>
    <lineage>
        <taxon>Bacteria</taxon>
        <taxon>Bacillati</taxon>
        <taxon>Bacillota</taxon>
        <taxon>Bacilli</taxon>
        <taxon>Bacillales</taxon>
        <taxon>Gemellaceae</taxon>
        <taxon>Gemelliphila</taxon>
    </lineage>
</organism>
<gene>
    <name evidence="2" type="ORF">HZY85_02350</name>
</gene>
<dbReference type="SUPFAM" id="SSF50729">
    <property type="entry name" value="PH domain-like"/>
    <property type="match status" value="1"/>
</dbReference>
<comment type="caution">
    <text evidence="2">The sequence shown here is derived from an EMBL/GenBank/DDBJ whole genome shotgun (WGS) entry which is preliminary data.</text>
</comment>
<dbReference type="InterPro" id="IPR012544">
    <property type="entry name" value="PHb"/>
</dbReference>
<keyword evidence="3" id="KW-1185">Reference proteome</keyword>
<dbReference type="InterPro" id="IPR037063">
    <property type="entry name" value="PHb_sf"/>
</dbReference>
<accession>A0ABX2SXU0</accession>
<dbReference type="CDD" id="cd13225">
    <property type="entry name" value="PH-like_bacteria"/>
    <property type="match status" value="1"/>
</dbReference>
<protein>
    <submittedName>
        <fullName evidence="2">PH domain-containing protein</fullName>
    </submittedName>
</protein>
<evidence type="ECO:0000313" key="2">
    <source>
        <dbReference type="EMBL" id="NYS47033.1"/>
    </source>
</evidence>
<feature type="domain" description="Bacterial Pleckstrin homology" evidence="1">
    <location>
        <begin position="5"/>
        <end position="118"/>
    </location>
</feature>
<proteinExistence type="predicted"/>
<evidence type="ECO:0000313" key="3">
    <source>
        <dbReference type="Proteomes" id="UP000531840"/>
    </source>
</evidence>